<name>A0ABM1SVP5_LIMPO</name>
<dbReference type="InterPro" id="IPR028246">
    <property type="entry name" value="CATSPERG"/>
</dbReference>
<dbReference type="InterPro" id="IPR053874">
    <property type="entry name" value="CATSPERG_Ig-like"/>
</dbReference>
<dbReference type="InterPro" id="IPR053873">
    <property type="entry name" value="CATSPERG_C"/>
</dbReference>
<evidence type="ECO:0000313" key="5">
    <source>
        <dbReference type="RefSeq" id="XP_022247701.1"/>
    </source>
</evidence>
<proteinExistence type="predicted"/>
<keyword evidence="1" id="KW-1133">Transmembrane helix</keyword>
<dbReference type="PANTHER" id="PTHR14327">
    <property type="entry name" value="CATION CHANNEL SPERM-ASSOCIATED PROTEIN SUBUNIT GAMMA"/>
    <property type="match status" value="1"/>
</dbReference>
<evidence type="ECO:0000256" key="1">
    <source>
        <dbReference type="SAM" id="Phobius"/>
    </source>
</evidence>
<evidence type="ECO:0000259" key="3">
    <source>
        <dbReference type="Pfam" id="PF22851"/>
    </source>
</evidence>
<dbReference type="Proteomes" id="UP000694941">
    <property type="component" value="Unplaced"/>
</dbReference>
<dbReference type="PANTHER" id="PTHR14327:SF1">
    <property type="entry name" value="CATION CHANNEL SPERM-ASSOCIATED AUXILIARY SUBUNIT GAMMA"/>
    <property type="match status" value="1"/>
</dbReference>
<dbReference type="Pfam" id="PF22851">
    <property type="entry name" value="CATSPERG_Ig-like"/>
    <property type="match status" value="1"/>
</dbReference>
<protein>
    <submittedName>
        <fullName evidence="5">Cation channel sperm-associated protein subunit gamma 1-like isoform X1</fullName>
    </submittedName>
</protein>
<dbReference type="RefSeq" id="XP_022247701.1">
    <property type="nucleotide sequence ID" value="XM_022391993.1"/>
</dbReference>
<organism evidence="4 5">
    <name type="scientific">Limulus polyphemus</name>
    <name type="common">Atlantic horseshoe crab</name>
    <dbReference type="NCBI Taxonomy" id="6850"/>
    <lineage>
        <taxon>Eukaryota</taxon>
        <taxon>Metazoa</taxon>
        <taxon>Ecdysozoa</taxon>
        <taxon>Arthropoda</taxon>
        <taxon>Chelicerata</taxon>
        <taxon>Merostomata</taxon>
        <taxon>Xiphosura</taxon>
        <taxon>Limulidae</taxon>
        <taxon>Limulus</taxon>
    </lineage>
</organism>
<gene>
    <name evidence="5" type="primary">LOC111086989</name>
</gene>
<feature type="domain" description="CATSPERG Ig-like" evidence="3">
    <location>
        <begin position="5"/>
        <end position="116"/>
    </location>
</feature>
<keyword evidence="4" id="KW-1185">Reference proteome</keyword>
<reference evidence="5" key="1">
    <citation type="submission" date="2025-08" db="UniProtKB">
        <authorList>
            <consortium name="RefSeq"/>
        </authorList>
    </citation>
    <scope>IDENTIFICATION</scope>
    <source>
        <tissue evidence="5">Muscle</tissue>
    </source>
</reference>
<feature type="transmembrane region" description="Helical" evidence="1">
    <location>
        <begin position="305"/>
        <end position="327"/>
    </location>
</feature>
<keyword evidence="1" id="KW-0812">Transmembrane</keyword>
<keyword evidence="1" id="KW-0472">Membrane</keyword>
<dbReference type="Pfam" id="PF22846">
    <property type="entry name" value="CATSPERG_C"/>
    <property type="match status" value="1"/>
</dbReference>
<feature type="domain" description="CATSPERG C-terminal" evidence="2">
    <location>
        <begin position="148"/>
        <end position="332"/>
    </location>
</feature>
<sequence>MFSPVYLDKHQIFIFKMHVKEPEENKEWYDSKLEDIHLSIEVTEKLYLEVYLNKILHFGTNVVTFHVEVRSLGNVVGQFVPGVNLHPVDITFRIWDSGLHCFDVTNSDLMPQGRYHLLMMLGCPPSYKLVFDWQATYNLVKFRSGQKFDCIDAIPNRPCFYFAKEFSPLFLLTDESIGKVERFTGKYTIKIVGGGIEEIQNYTEEEVLKYNLQTEASGSLIWSAVEDHTSKIPVFNHTHNSISWLCQPKSPCGIISPKNFRSPTYQFVMEVSNKDVDADHTNCEFTIRFVVQVHGISLSLLQGSFTTILTTSVILTILLALSSYCLWNDHYVWNKFELWWIAKKNSISFLNRKARQEQLETQVRGLFLENPELQRPQEYPRKNIF</sequence>
<evidence type="ECO:0000313" key="4">
    <source>
        <dbReference type="Proteomes" id="UP000694941"/>
    </source>
</evidence>
<dbReference type="GeneID" id="111086989"/>
<evidence type="ECO:0000259" key="2">
    <source>
        <dbReference type="Pfam" id="PF22846"/>
    </source>
</evidence>
<accession>A0ABM1SVP5</accession>